<proteinExistence type="predicted"/>
<feature type="domain" description="YhdP central" evidence="2">
    <location>
        <begin position="318"/>
        <end position="766"/>
    </location>
</feature>
<dbReference type="EMBL" id="LAJY01000213">
    <property type="protein sequence ID" value="KJV09775.1"/>
    <property type="molecule type" value="Genomic_DNA"/>
</dbReference>
<dbReference type="Pfam" id="PF13116">
    <property type="entry name" value="YhdP"/>
    <property type="match status" value="1"/>
</dbReference>
<keyword evidence="1" id="KW-1133">Transmembrane helix</keyword>
<evidence type="ECO:0000256" key="1">
    <source>
        <dbReference type="SAM" id="Phobius"/>
    </source>
</evidence>
<dbReference type="Proteomes" id="UP000033774">
    <property type="component" value="Unassembled WGS sequence"/>
</dbReference>
<sequence>MLDGFTRHSVRTLLALLVLAIGVFGYGVFRLAQGPVPLDFALEPLEKTLSMMSGNTIRMRQAALSWDSTSGDLGLDLRGITMSTPDGGHLLSLPTAWLEFSGQELLRGRFQPTVLRLTGLTLRGRRTENGNFMLGVQAESDATTLAPPAEELADTRSPAQWLTDVFLLGKPNGLRQVRLRDTRVLLVDERMNVEWRMNDLSATLQADPSGNPLGGMEGTLILPGQETRITLFGRLNLADPTQPDDDVWTVNGDIANLMPSTIAARLPGLPELTGLELPSQVTAQATLDSRGHPQSLAARLSFGAGRLVHAELPTGVLAVAGGEINVGLQQNRLDIDINSLTLGNGTGLTGKVALNRLQFPLQVEAALAVKTVSLADLPTLWPASVAPNPRRWILTNLSKGGVSEASAKLKAVLPARDGEPDIQDLTATLKAANIDVAYLGKLPPVEGVGGSLTYTHSDGRLAMTLQDGRVRGGLTVPSGSIAITGLKAKDQHMALNMQIEGPVSEALALLDQPPLGFMKRFGIDPKQSNGAAQVNLQMGFPLLDALKVEQLEIAADAVLTDAALRNVIEDVSLSEAALTLKVTRKGLSGGGKGKLNGVGFQINWTESFGDAGRSLSLLGAVDDSGRAALKLPGAGYVSGPIDLNLTYLESKPKQARVQVKADLTRARLEVADILYVKPPGESAQATADLVMENNRLTQIPAFDYRTATGRGAEGSVQFDSRMDITQAVLRRVQLPGTDLAASVKRGRDGWTIGLEGRALDLTALMAERAKQPPNPKAPRFRSP</sequence>
<comment type="caution">
    <text evidence="3">The sequence shown here is derived from an EMBL/GenBank/DDBJ whole genome shotgun (WGS) entry which is preliminary data.</text>
</comment>
<accession>A0A0F3ISQ0</accession>
<evidence type="ECO:0000313" key="4">
    <source>
        <dbReference type="Proteomes" id="UP000033774"/>
    </source>
</evidence>
<gene>
    <name evidence="3" type="ORF">VZ95_09290</name>
</gene>
<dbReference type="AlphaFoldDB" id="A0A0F3ISQ0"/>
<keyword evidence="1" id="KW-0812">Transmembrane</keyword>
<organism evidence="3 4">
    <name type="scientific">Elstera litoralis</name>
    <dbReference type="NCBI Taxonomy" id="552518"/>
    <lineage>
        <taxon>Bacteria</taxon>
        <taxon>Pseudomonadati</taxon>
        <taxon>Pseudomonadota</taxon>
        <taxon>Alphaproteobacteria</taxon>
        <taxon>Rhodospirillales</taxon>
        <taxon>Rhodospirillaceae</taxon>
        <taxon>Elstera</taxon>
    </lineage>
</organism>
<feature type="transmembrane region" description="Helical" evidence="1">
    <location>
        <begin position="12"/>
        <end position="29"/>
    </location>
</feature>
<dbReference type="InterPro" id="IPR025263">
    <property type="entry name" value="YhdP_central"/>
</dbReference>
<name>A0A0F3ISQ0_9PROT</name>
<keyword evidence="4" id="KW-1185">Reference proteome</keyword>
<evidence type="ECO:0000313" key="3">
    <source>
        <dbReference type="EMBL" id="KJV09775.1"/>
    </source>
</evidence>
<protein>
    <recommendedName>
        <fullName evidence="2">YhdP central domain-containing protein</fullName>
    </recommendedName>
</protein>
<evidence type="ECO:0000259" key="2">
    <source>
        <dbReference type="Pfam" id="PF13116"/>
    </source>
</evidence>
<reference evidence="3 4" key="1">
    <citation type="submission" date="2015-03" db="EMBL/GenBank/DDBJ databases">
        <title>Draft genome sequence of Elstera litoralis.</title>
        <authorList>
            <person name="Rahalkar M.C."/>
            <person name="Dhakephalkar P.K."/>
            <person name="Pore S.D."/>
            <person name="Arora P."/>
            <person name="Kapse N.G."/>
            <person name="Pandit P.S."/>
        </authorList>
    </citation>
    <scope>NUCLEOTIDE SEQUENCE [LARGE SCALE GENOMIC DNA]</scope>
    <source>
        <strain evidence="3 4">Dia-1</strain>
    </source>
</reference>
<keyword evidence="1" id="KW-0472">Membrane</keyword>
<dbReference type="RefSeq" id="WP_045775600.1">
    <property type="nucleotide sequence ID" value="NZ_LAJY01000213.1"/>
</dbReference>